<dbReference type="VEuPathDB" id="TriTrypDB:TM35_000082210"/>
<accession>A0A1X0P142</accession>
<evidence type="ECO:0000256" key="2">
    <source>
        <dbReference type="SAM" id="SignalP"/>
    </source>
</evidence>
<dbReference type="RefSeq" id="XP_028884489.1">
    <property type="nucleotide sequence ID" value="XM_029024086.1"/>
</dbReference>
<evidence type="ECO:0000256" key="1">
    <source>
        <dbReference type="SAM" id="MobiDB-lite"/>
    </source>
</evidence>
<keyword evidence="4" id="KW-1185">Reference proteome</keyword>
<feature type="compositionally biased region" description="Basic and acidic residues" evidence="1">
    <location>
        <begin position="301"/>
        <end position="310"/>
    </location>
</feature>
<dbReference type="GeneID" id="39983866"/>
<feature type="region of interest" description="Disordered" evidence="1">
    <location>
        <begin position="301"/>
        <end position="381"/>
    </location>
</feature>
<keyword evidence="2" id="KW-0732">Signal</keyword>
<evidence type="ECO:0008006" key="5">
    <source>
        <dbReference type="Google" id="ProtNLM"/>
    </source>
</evidence>
<organism evidence="3 4">
    <name type="scientific">Trypanosoma theileri</name>
    <dbReference type="NCBI Taxonomy" id="67003"/>
    <lineage>
        <taxon>Eukaryota</taxon>
        <taxon>Discoba</taxon>
        <taxon>Euglenozoa</taxon>
        <taxon>Kinetoplastea</taxon>
        <taxon>Metakinetoplastina</taxon>
        <taxon>Trypanosomatida</taxon>
        <taxon>Trypanosomatidae</taxon>
        <taxon>Trypanosoma</taxon>
    </lineage>
</organism>
<dbReference type="EMBL" id="NBCO01000008">
    <property type="protein sequence ID" value="ORC90423.1"/>
    <property type="molecule type" value="Genomic_DNA"/>
</dbReference>
<comment type="caution">
    <text evidence="3">The sequence shown here is derived from an EMBL/GenBank/DDBJ whole genome shotgun (WGS) entry which is preliminary data.</text>
</comment>
<feature type="compositionally biased region" description="Basic and acidic residues" evidence="1">
    <location>
        <begin position="326"/>
        <end position="381"/>
    </location>
</feature>
<reference evidence="3 4" key="1">
    <citation type="submission" date="2017-03" db="EMBL/GenBank/DDBJ databases">
        <title>An alternative strategy for trypanosome survival in the mammalian bloodstream revealed through genome and transcriptome analysis of the ubiquitous bovine parasite Trypanosoma (Megatrypanum) theileri.</title>
        <authorList>
            <person name="Kelly S."/>
            <person name="Ivens A."/>
            <person name="Mott A."/>
            <person name="O'Neill E."/>
            <person name="Emms D."/>
            <person name="Macleod O."/>
            <person name="Voorheis P."/>
            <person name="Matthews J."/>
            <person name="Matthews K."/>
            <person name="Carrington M."/>
        </authorList>
    </citation>
    <scope>NUCLEOTIDE SEQUENCE [LARGE SCALE GENOMIC DNA]</scope>
    <source>
        <strain evidence="3">Edinburgh</strain>
    </source>
</reference>
<feature type="chain" id="PRO_5012936310" description="Mucin-associated surface protein (MASP)" evidence="2">
    <location>
        <begin position="27"/>
        <end position="424"/>
    </location>
</feature>
<dbReference type="Proteomes" id="UP000192257">
    <property type="component" value="Unassembled WGS sequence"/>
</dbReference>
<dbReference type="AlphaFoldDB" id="A0A1X0P142"/>
<protein>
    <recommendedName>
        <fullName evidence="5">Mucin-associated surface protein (MASP)</fullName>
    </recommendedName>
</protein>
<gene>
    <name evidence="3" type="ORF">TM35_000082210</name>
</gene>
<evidence type="ECO:0000313" key="3">
    <source>
        <dbReference type="EMBL" id="ORC90423.1"/>
    </source>
</evidence>
<evidence type="ECO:0000313" key="4">
    <source>
        <dbReference type="Proteomes" id="UP000192257"/>
    </source>
</evidence>
<feature type="signal peptide" evidence="2">
    <location>
        <begin position="1"/>
        <end position="26"/>
    </location>
</feature>
<sequence>MTTMFVQLRGVVYLLVLLHCCMCARGDTVESVAGAGGQLASNAQSVENPVEEVLLNTSDAERVLLEGEAILSVLKKEVSSCNQTYSRRAGAVDEFAVFQNDMQMYTNTKDDGKIEPEKGVDGKEFRDFLHKVKMALNKKNTAPYALQKPIDNVESAKTLCQKALDEVKVVLNNLNTTAELDERGTKIREKLTKLQSDIDSELKRCEKAVFEARDLLKTWKSVMDTFSGIATALTAKGAIMVRDGTNVENNLKNIKQLSEEKLKEIEDFKKENENKRMEQATKEIEEKVKEAKKTVMERIAEQRRAEEEAKQVPNEEAGNVQGAAERVVEKEKVKEPTEKNRDEKDREEEEQKPVKGEESTRPAEAEKNKEDKAREAEKVRETMEVAERTNITIRWSDGSSSPALVHSPLLLLVLMCVLGCTLVC</sequence>
<name>A0A1X0P142_9TRYP</name>
<proteinExistence type="predicted"/>